<reference evidence="1 2" key="1">
    <citation type="submission" date="2019-03" db="EMBL/GenBank/DDBJ databases">
        <authorList>
            <person name="Kim M.K.M."/>
        </authorList>
    </citation>
    <scope>NUCLEOTIDE SEQUENCE [LARGE SCALE GENOMIC DNA]</scope>
    <source>
        <strain evidence="1 2">17J68-15</strain>
    </source>
</reference>
<dbReference type="InterPro" id="IPR007358">
    <property type="entry name" value="Nucleoid_associated_NdpA"/>
</dbReference>
<dbReference type="OrthoDB" id="9153118at2"/>
<accession>A0A4R4E2S0</accession>
<dbReference type="GO" id="GO:0009295">
    <property type="term" value="C:nucleoid"/>
    <property type="evidence" value="ECO:0007669"/>
    <property type="project" value="InterPro"/>
</dbReference>
<dbReference type="RefSeq" id="WP_131852117.1">
    <property type="nucleotide sequence ID" value="NZ_SKFH01000014.1"/>
</dbReference>
<dbReference type="Proteomes" id="UP000295164">
    <property type="component" value="Unassembled WGS sequence"/>
</dbReference>
<evidence type="ECO:0000313" key="2">
    <source>
        <dbReference type="Proteomes" id="UP000295164"/>
    </source>
</evidence>
<keyword evidence="2" id="KW-1185">Reference proteome</keyword>
<dbReference type="AlphaFoldDB" id="A0A4R4E2S0"/>
<evidence type="ECO:0000313" key="1">
    <source>
        <dbReference type="EMBL" id="TCZ71034.1"/>
    </source>
</evidence>
<comment type="caution">
    <text evidence="1">The sequence shown here is derived from an EMBL/GenBank/DDBJ whole genome shotgun (WGS) entry which is preliminary data.</text>
</comment>
<dbReference type="EMBL" id="SKFH01000014">
    <property type="protein sequence ID" value="TCZ71034.1"/>
    <property type="molecule type" value="Genomic_DNA"/>
</dbReference>
<protein>
    <submittedName>
        <fullName evidence="1">Nucleoid-associated protein</fullName>
    </submittedName>
</protein>
<gene>
    <name evidence="1" type="ORF">E0486_10445</name>
</gene>
<dbReference type="Pfam" id="PF04245">
    <property type="entry name" value="NA37"/>
    <property type="match status" value="1"/>
</dbReference>
<proteinExistence type="predicted"/>
<organism evidence="1 2">
    <name type="scientific">Flaviaesturariibacter aridisoli</name>
    <dbReference type="NCBI Taxonomy" id="2545761"/>
    <lineage>
        <taxon>Bacteria</taxon>
        <taxon>Pseudomonadati</taxon>
        <taxon>Bacteroidota</taxon>
        <taxon>Chitinophagia</taxon>
        <taxon>Chitinophagales</taxon>
        <taxon>Chitinophagaceae</taxon>
        <taxon>Flaviaestuariibacter</taxon>
    </lineage>
</organism>
<name>A0A4R4E2S0_9BACT</name>
<sequence>MSTMELNTAVLKKMALHFVGSKNNLDPLLIAEKETPLDEGVREVLESGLLARFRNVPEHYAFHHESSLQYNELYNYCKGVFQNPDEFLALSGQVARHLYSASTHPKVKGGELYVTLFEGLPIESRMHKAIGLFKTESKSFFLDARQERQELSLELREGVELARIDKGCLIINRNEEEGYDVLLYDNQNRGEEALYWKEGFLGVQPQRDEFHHTAQFLTLTKQFITEQMESEHGTSKQNQVELLHKSIGYFKEKESFDIDEFQQEVFGQDEGVIESFRNFGSRYTEQNDYDIAAQFDIAHDAVKKQARIFKSVLKLDKNFHIYIHGRTDLIEKGVDLDGRKYYKIYYQDEA</sequence>